<sequence length="262" mass="29117">MSSHRDSSIRTHTKPTGAGTRKVKTSASESSATAPITGKRMASTTQPPAKKVKLDVNVEVQNKTESEEQHPHLAYTDLSSSWLDKDSTQLAHSASLQLSYHKGDMFADAPQGCVLVHACNTQGHWGAGIAKAFKQKYPQAYIDHHNFCVKDHGKSNPVPTGTAQLLAPRDGDKQHWIGCVFTSAKYGKVKDKPDEIIVNTARAMQMLLQLVGMVTENITTIRMCKINSGKFAVPWERTEEVLKGLEMRPWWPNKIEVWEPEE</sequence>
<accession>A0ABR3RM30</accession>
<dbReference type="InterPro" id="IPR002589">
    <property type="entry name" value="Macro_dom"/>
</dbReference>
<dbReference type="SMART" id="SM00506">
    <property type="entry name" value="A1pp"/>
    <property type="match status" value="1"/>
</dbReference>
<dbReference type="PANTHER" id="PTHR12521">
    <property type="entry name" value="PROTEIN C6ORF130"/>
    <property type="match status" value="1"/>
</dbReference>
<evidence type="ECO:0000256" key="6">
    <source>
        <dbReference type="ARBA" id="ARBA00034427"/>
    </source>
</evidence>
<reference evidence="9 10" key="1">
    <citation type="submission" date="2024-02" db="EMBL/GenBank/DDBJ databases">
        <title>De novo assembly and annotation of 12 fungi associated with fruit tree decline syndrome in Ontario, Canada.</title>
        <authorList>
            <person name="Sulman M."/>
            <person name="Ellouze W."/>
            <person name="Ilyukhin E."/>
        </authorList>
    </citation>
    <scope>NUCLEOTIDE SEQUENCE [LARGE SCALE GENOMIC DNA]</scope>
    <source>
        <strain evidence="9 10">M97-236</strain>
    </source>
</reference>
<evidence type="ECO:0000256" key="5">
    <source>
        <dbReference type="ARBA" id="ARBA00022912"/>
    </source>
</evidence>
<organism evidence="9 10">
    <name type="scientific">Nothophoma quercina</name>
    <dbReference type="NCBI Taxonomy" id="749835"/>
    <lineage>
        <taxon>Eukaryota</taxon>
        <taxon>Fungi</taxon>
        <taxon>Dikarya</taxon>
        <taxon>Ascomycota</taxon>
        <taxon>Pezizomycotina</taxon>
        <taxon>Dothideomycetes</taxon>
        <taxon>Pleosporomycetidae</taxon>
        <taxon>Pleosporales</taxon>
        <taxon>Pleosporineae</taxon>
        <taxon>Didymellaceae</taxon>
        <taxon>Nothophoma</taxon>
    </lineage>
</organism>
<evidence type="ECO:0000256" key="7">
    <source>
        <dbReference type="SAM" id="MobiDB-lite"/>
    </source>
</evidence>
<comment type="similarity">
    <text evidence="2">Belongs to the POA1 family.</text>
</comment>
<evidence type="ECO:0000313" key="10">
    <source>
        <dbReference type="Proteomes" id="UP001521222"/>
    </source>
</evidence>
<comment type="caution">
    <text evidence="9">The sequence shown here is derived from an EMBL/GenBank/DDBJ whole genome shotgun (WGS) entry which is preliminary data.</text>
</comment>
<comment type="catalytic activity">
    <reaction evidence="6">
        <text>ADP-alpha-D-ribose 1''-phosphate + H2O = ADP-D-ribose + phosphate</text>
        <dbReference type="Rhea" id="RHEA:25029"/>
        <dbReference type="ChEBI" id="CHEBI:15377"/>
        <dbReference type="ChEBI" id="CHEBI:43474"/>
        <dbReference type="ChEBI" id="CHEBI:57967"/>
        <dbReference type="ChEBI" id="CHEBI:58753"/>
        <dbReference type="EC" id="3.1.3.84"/>
    </reaction>
</comment>
<comment type="function">
    <text evidence="1">Highly specific phosphatase involved in the metabolism of ADP-ribose 1''-phosphate (Appr1p) which is produced as a consequence of tRNA splicing.</text>
</comment>
<evidence type="ECO:0000256" key="3">
    <source>
        <dbReference type="ARBA" id="ARBA00012983"/>
    </source>
</evidence>
<dbReference type="CDD" id="cd02901">
    <property type="entry name" value="Macro_Poa1p-like"/>
    <property type="match status" value="1"/>
</dbReference>
<dbReference type="Gene3D" id="3.40.220.10">
    <property type="entry name" value="Leucine Aminopeptidase, subunit E, domain 1"/>
    <property type="match status" value="1"/>
</dbReference>
<name>A0ABR3RM30_9PLEO</name>
<evidence type="ECO:0000259" key="8">
    <source>
        <dbReference type="PROSITE" id="PS51154"/>
    </source>
</evidence>
<feature type="domain" description="Macro" evidence="8">
    <location>
        <begin position="85"/>
        <end position="262"/>
    </location>
</feature>
<dbReference type="EC" id="3.1.3.84" evidence="3"/>
<keyword evidence="5" id="KW-0378">Hydrolase</keyword>
<dbReference type="EMBL" id="JAKIXB020000009">
    <property type="protein sequence ID" value="KAL1605496.1"/>
    <property type="molecule type" value="Genomic_DNA"/>
</dbReference>
<evidence type="ECO:0000256" key="1">
    <source>
        <dbReference type="ARBA" id="ARBA00002432"/>
    </source>
</evidence>
<dbReference type="PROSITE" id="PS51154">
    <property type="entry name" value="MACRO"/>
    <property type="match status" value="1"/>
</dbReference>
<proteinExistence type="inferred from homology"/>
<feature type="region of interest" description="Disordered" evidence="7">
    <location>
        <begin position="1"/>
        <end position="51"/>
    </location>
</feature>
<gene>
    <name evidence="9" type="primary">POA1</name>
    <name evidence="9" type="ORF">SLS59_003298</name>
</gene>
<keyword evidence="10" id="KW-1185">Reference proteome</keyword>
<dbReference type="InterPro" id="IPR043472">
    <property type="entry name" value="Macro_dom-like"/>
</dbReference>
<dbReference type="SUPFAM" id="SSF52949">
    <property type="entry name" value="Macro domain-like"/>
    <property type="match status" value="1"/>
</dbReference>
<evidence type="ECO:0000256" key="4">
    <source>
        <dbReference type="ARBA" id="ARBA00019744"/>
    </source>
</evidence>
<dbReference type="PANTHER" id="PTHR12521:SF0">
    <property type="entry name" value="ADP-RIBOSE GLYCOHYDROLASE OARD1"/>
    <property type="match status" value="1"/>
</dbReference>
<dbReference type="InterPro" id="IPR050892">
    <property type="entry name" value="ADP-ribose_metab_enzymes"/>
</dbReference>
<feature type="compositionally biased region" description="Polar residues" evidence="7">
    <location>
        <begin position="25"/>
        <end position="34"/>
    </location>
</feature>
<evidence type="ECO:0000256" key="2">
    <source>
        <dbReference type="ARBA" id="ARBA00006575"/>
    </source>
</evidence>
<keyword evidence="5" id="KW-0904">Protein phosphatase</keyword>
<protein>
    <recommendedName>
        <fullName evidence="4">ADP-ribose 1''-phosphate phosphatase</fullName>
        <ecNumber evidence="3">3.1.3.84</ecNumber>
    </recommendedName>
</protein>
<evidence type="ECO:0000313" key="9">
    <source>
        <dbReference type="EMBL" id="KAL1605496.1"/>
    </source>
</evidence>
<dbReference type="Proteomes" id="UP001521222">
    <property type="component" value="Unassembled WGS sequence"/>
</dbReference>
<dbReference type="Pfam" id="PF01661">
    <property type="entry name" value="Macro"/>
    <property type="match status" value="1"/>
</dbReference>